<dbReference type="eggNOG" id="COG0739">
    <property type="taxonomic scope" value="Bacteria"/>
</dbReference>
<dbReference type="RefSeq" id="WP_009205477.1">
    <property type="nucleotide sequence ID" value="NC_022357.1"/>
</dbReference>
<dbReference type="EMBL" id="AP013066">
    <property type="protein sequence ID" value="BAN36282.1"/>
    <property type="molecule type" value="Genomic_DNA"/>
</dbReference>
<dbReference type="InterPro" id="IPR050570">
    <property type="entry name" value="Cell_wall_metabolism_enzyme"/>
</dbReference>
<dbReference type="PANTHER" id="PTHR21666:SF270">
    <property type="entry name" value="MUREIN HYDROLASE ACTIVATOR ENVC"/>
    <property type="match status" value="1"/>
</dbReference>
<evidence type="ECO:0000259" key="2">
    <source>
        <dbReference type="Pfam" id="PF01551"/>
    </source>
</evidence>
<dbReference type="STRING" id="1163617.SCD_n02475"/>
<dbReference type="Pfam" id="PF01551">
    <property type="entry name" value="Peptidase_M23"/>
    <property type="match status" value="1"/>
</dbReference>
<proteinExistence type="predicted"/>
<dbReference type="SUPFAM" id="SSF51261">
    <property type="entry name" value="Duplicated hybrid motif"/>
    <property type="match status" value="1"/>
</dbReference>
<dbReference type="KEGG" id="sdr:SCD_n02475"/>
<protein>
    <submittedName>
        <fullName evidence="3">Peptidase M23B</fullName>
    </submittedName>
</protein>
<evidence type="ECO:0000313" key="4">
    <source>
        <dbReference type="Proteomes" id="UP000015559"/>
    </source>
</evidence>
<feature type="domain" description="M23ase beta-sheet core" evidence="2">
    <location>
        <begin position="203"/>
        <end position="297"/>
    </location>
</feature>
<dbReference type="CDD" id="cd12797">
    <property type="entry name" value="M23_peptidase"/>
    <property type="match status" value="1"/>
</dbReference>
<reference evidence="3 4" key="1">
    <citation type="journal article" date="2012" name="Appl. Environ. Microbiol.">
        <title>Draft genome sequence of a psychrotolerant sulfur-oxidizing bacterium, Sulfuricella denitrificans skB26, and proteomic insights into cold adaptation.</title>
        <authorList>
            <person name="Watanabe T."/>
            <person name="Kojima H."/>
            <person name="Fukui M."/>
        </authorList>
    </citation>
    <scope>NUCLEOTIDE SEQUENCE [LARGE SCALE GENOMIC DNA]</scope>
    <source>
        <strain evidence="4">skB26</strain>
    </source>
</reference>
<keyword evidence="1" id="KW-0472">Membrane</keyword>
<keyword evidence="1" id="KW-1133">Transmembrane helix</keyword>
<dbReference type="AlphaFoldDB" id="S6B759"/>
<keyword evidence="1" id="KW-0812">Transmembrane</keyword>
<keyword evidence="4" id="KW-1185">Reference proteome</keyword>
<organism evidence="3 4">
    <name type="scientific">Sulfuricella denitrificans (strain DSM 22764 / NBRC 105220 / skB26)</name>
    <dbReference type="NCBI Taxonomy" id="1163617"/>
    <lineage>
        <taxon>Bacteria</taxon>
        <taxon>Pseudomonadati</taxon>
        <taxon>Pseudomonadota</taxon>
        <taxon>Betaproteobacteria</taxon>
        <taxon>Nitrosomonadales</taxon>
        <taxon>Sulfuricellaceae</taxon>
        <taxon>Sulfuricella</taxon>
    </lineage>
</organism>
<dbReference type="InterPro" id="IPR016047">
    <property type="entry name" value="M23ase_b-sheet_dom"/>
</dbReference>
<sequence>MNIILVSGKLAKGKTVALSHSQVMSLGMALLVFPLLLAMVFTYLLLFHAADIPHPYLQSLVLSSQRTEAAKNQVYLRENLNAMAVKLGQMQAHVLRLDSLGERLATLTKIGKQEFDFDKKPGQGGAESSLPARDMTMSEFGQQLDGLMKKLDDRSDQLGLMEAMLVQQQAKKVAIPSSRPVSTGWYSSNYGYRIDPFTGQKAFHEGVDFMADTGTAIHAAGGGIVVYADTYAGYGNMIEIDHGNGLISRYAHASKLLAKVGDVVMKGQKVGEVGSTGRSTGPHLHFEVRHRGAPQNPEHYLHLG</sequence>
<dbReference type="GO" id="GO:0004222">
    <property type="term" value="F:metalloendopeptidase activity"/>
    <property type="evidence" value="ECO:0007669"/>
    <property type="project" value="TreeGrafter"/>
</dbReference>
<dbReference type="PANTHER" id="PTHR21666">
    <property type="entry name" value="PEPTIDASE-RELATED"/>
    <property type="match status" value="1"/>
</dbReference>
<dbReference type="Gene3D" id="2.70.70.10">
    <property type="entry name" value="Glucose Permease (Domain IIA)"/>
    <property type="match status" value="1"/>
</dbReference>
<evidence type="ECO:0000256" key="1">
    <source>
        <dbReference type="SAM" id="Phobius"/>
    </source>
</evidence>
<evidence type="ECO:0000313" key="3">
    <source>
        <dbReference type="EMBL" id="BAN36282.1"/>
    </source>
</evidence>
<dbReference type="FunFam" id="2.70.70.10:FF:000006">
    <property type="entry name" value="M23 family peptidase"/>
    <property type="match status" value="1"/>
</dbReference>
<dbReference type="InterPro" id="IPR011055">
    <property type="entry name" value="Dup_hybrid_motif"/>
</dbReference>
<dbReference type="HOGENOM" id="CLU_029425_2_2_4"/>
<name>S6B759_SULDS</name>
<dbReference type="Proteomes" id="UP000015559">
    <property type="component" value="Chromosome"/>
</dbReference>
<feature type="transmembrane region" description="Helical" evidence="1">
    <location>
        <begin position="23"/>
        <end position="46"/>
    </location>
</feature>
<accession>S6B759</accession>
<gene>
    <name evidence="3" type="ORF">SCD_n02475</name>
</gene>
<dbReference type="OrthoDB" id="9815245at2"/>